<dbReference type="InterPro" id="IPR000209">
    <property type="entry name" value="Peptidase_S8/S53_dom"/>
</dbReference>
<evidence type="ECO:0000256" key="6">
    <source>
        <dbReference type="PROSITE-ProRule" id="PRU01240"/>
    </source>
</evidence>
<accession>A0A563EGY3</accession>
<dbReference type="InterPro" id="IPR023828">
    <property type="entry name" value="Peptidase_S8_Ser-AS"/>
</dbReference>
<organism evidence="10 11">
    <name type="scientific">Lentzea tibetensis</name>
    <dbReference type="NCBI Taxonomy" id="2591470"/>
    <lineage>
        <taxon>Bacteria</taxon>
        <taxon>Bacillati</taxon>
        <taxon>Actinomycetota</taxon>
        <taxon>Actinomycetes</taxon>
        <taxon>Pseudonocardiales</taxon>
        <taxon>Pseudonocardiaceae</taxon>
        <taxon>Lentzea</taxon>
    </lineage>
</organism>
<dbReference type="InterPro" id="IPR013783">
    <property type="entry name" value="Ig-like_fold"/>
</dbReference>
<comment type="similarity">
    <text evidence="1 6 7">Belongs to the peptidase S8 family.</text>
</comment>
<feature type="signal peptide" evidence="8">
    <location>
        <begin position="1"/>
        <end position="22"/>
    </location>
</feature>
<dbReference type="Proteomes" id="UP000316639">
    <property type="component" value="Unassembled WGS sequence"/>
</dbReference>
<dbReference type="InterPro" id="IPR015500">
    <property type="entry name" value="Peptidase_S8_subtilisin-rel"/>
</dbReference>
<dbReference type="InterPro" id="IPR036852">
    <property type="entry name" value="Peptidase_S8/S53_dom_sf"/>
</dbReference>
<keyword evidence="8" id="KW-0732">Signal</keyword>
<dbReference type="PANTHER" id="PTHR43806">
    <property type="entry name" value="PEPTIDASE S8"/>
    <property type="match status" value="1"/>
</dbReference>
<dbReference type="GO" id="GO:0006508">
    <property type="term" value="P:proteolysis"/>
    <property type="evidence" value="ECO:0007669"/>
    <property type="project" value="UniProtKB-KW"/>
</dbReference>
<feature type="active site" description="Charge relay system" evidence="5 6">
    <location>
        <position position="208"/>
    </location>
</feature>
<dbReference type="Gene3D" id="2.60.40.10">
    <property type="entry name" value="Immunoglobulins"/>
    <property type="match status" value="1"/>
</dbReference>
<name>A0A563EGY3_9PSEU</name>
<dbReference type="InterPro" id="IPR022398">
    <property type="entry name" value="Peptidase_S8_His-AS"/>
</dbReference>
<dbReference type="Pfam" id="PF00082">
    <property type="entry name" value="Peptidase_S8"/>
    <property type="match status" value="1"/>
</dbReference>
<dbReference type="PROSITE" id="PS00137">
    <property type="entry name" value="SUBTILASE_HIS"/>
    <property type="match status" value="1"/>
</dbReference>
<evidence type="ECO:0000256" key="8">
    <source>
        <dbReference type="SAM" id="SignalP"/>
    </source>
</evidence>
<evidence type="ECO:0000259" key="9">
    <source>
        <dbReference type="Pfam" id="PF00082"/>
    </source>
</evidence>
<gene>
    <name evidence="10" type="ORF">FKR81_38680</name>
</gene>
<dbReference type="PROSITE" id="PS00138">
    <property type="entry name" value="SUBTILASE_SER"/>
    <property type="match status" value="1"/>
</dbReference>
<proteinExistence type="inferred from homology"/>
<protein>
    <submittedName>
        <fullName evidence="10">S8 family serine peptidase</fullName>
    </submittedName>
</protein>
<sequence length="1068" mass="113827">MRIQVVTAALLIAGMVVPNATAEAEPAKQTRETKTVTLITGDQVQVTEHSDGKKAVTITGVKGKRRAFHRQDKGKDVVLVPHEAVALVASGKLDKRLFNVSELIRQRYDDASSPTTPLIITRTANPQAAIQGATTTRALERIHGLAVAQRKENAADFWQSIATNPDITRISLDRKVKVNLDRSTAQIGAPAAWQAGYTGKGVKVAVLDTGIDTKHPDLTSAVVGAQDFTGSGSPADGHGHGTHVASIVAGQHAKYRGVAPDAKLLNGKVLTDDGEGYESWIVAGMEWAAAQGAKVVNLSLGGEDAPEVDALEAAVNDLTARTGTLFVIAAGNEGEEGEGTIGSPGSAAAALTVGAAERDDSVADFSSRGPNQGDAALKPDVTAPGVGIVAAKMGTSDHIAFSGTSMATPHVAGAAAIVAQQHPDWRPEDIKSALRSTAKPATATVWEQGTGRIDLSRATKQTVLASTVDFGTLRHPHDKPVTKTLTYTNLGDAPLTLAVTLKATGPITAGATQVTIPARGKAEVPLTVTPTRQLKGLVSATVTARTADGAVVVTSTAGALPEEEMFEVTIAQTNRDGKAPADGDTLLTYLDLDRETTGEAVPSGADNKVRLPKGTYHFLHAISTPIDPQDPEKFSTTLFGEPDVRVDRDVTLTFDARRGAPALLTSEHKGLEQRIPCMTAIMESGEGLEQNGLCLADSTTEENPFYAVPSRSAKNTGTFVFHHEHSWATPAGDLKVKLKQYVAGRIPATLSRTVPDSELAELREEFYRQGSQKSGYRSEGVWAPHQNSSVDTPETLPFGSKRRLLMSAQPWLKWSHSLAFEQGDEWASLDSHFGDRVYRAGESRTEKWYQAANGPFFTDQDLLFSRQGNLIGGFFSLYGDPLHDYSLSGPRDEKQTFSLYRGNTLIGTKTVKHDVEFEVPAAAADYRLVATATRTLPWSELSTTVTCEWGFRSAHVPGAGLVYTPLSVVQYAPPVDLNNQLRAGSTVRIPVTVQRQPRSGTSPVKSLGVEVSYDDGKTWVTAPLEGKNAVVTHPALDRTNGFVALRGTSADAQGNTVKQTILRAYRLS</sequence>
<dbReference type="PROSITE" id="PS00136">
    <property type="entry name" value="SUBTILASE_ASP"/>
    <property type="match status" value="1"/>
</dbReference>
<reference evidence="10 11" key="1">
    <citation type="submission" date="2019-07" db="EMBL/GenBank/DDBJ databases">
        <title>Lentzea xizangensis sp. nov., isolated from Qinghai-Tibetan Plateau Soils.</title>
        <authorList>
            <person name="Huang J."/>
        </authorList>
    </citation>
    <scope>NUCLEOTIDE SEQUENCE [LARGE SCALE GENOMIC DNA]</scope>
    <source>
        <strain evidence="10 11">FXJ1.1311</strain>
    </source>
</reference>
<evidence type="ECO:0000256" key="2">
    <source>
        <dbReference type="ARBA" id="ARBA00022670"/>
    </source>
</evidence>
<dbReference type="OrthoDB" id="9795680at2"/>
<keyword evidence="4 6" id="KW-0720">Serine protease</keyword>
<dbReference type="PROSITE" id="PS51892">
    <property type="entry name" value="SUBTILASE"/>
    <property type="match status" value="1"/>
</dbReference>
<dbReference type="PRINTS" id="PR00723">
    <property type="entry name" value="SUBTILISIN"/>
</dbReference>
<evidence type="ECO:0000256" key="3">
    <source>
        <dbReference type="ARBA" id="ARBA00022801"/>
    </source>
</evidence>
<feature type="domain" description="Peptidase S8/S53" evidence="9">
    <location>
        <begin position="199"/>
        <end position="442"/>
    </location>
</feature>
<dbReference type="SUPFAM" id="SSF52743">
    <property type="entry name" value="Subtilisin-like"/>
    <property type="match status" value="1"/>
</dbReference>
<keyword evidence="2 6" id="KW-0645">Protease</keyword>
<evidence type="ECO:0000256" key="1">
    <source>
        <dbReference type="ARBA" id="ARBA00011073"/>
    </source>
</evidence>
<dbReference type="AlphaFoldDB" id="A0A563EGY3"/>
<feature type="chain" id="PRO_5021814798" evidence="8">
    <location>
        <begin position="23"/>
        <end position="1068"/>
    </location>
</feature>
<feature type="active site" description="Charge relay system" evidence="5 6">
    <location>
        <position position="240"/>
    </location>
</feature>
<keyword evidence="3 6" id="KW-0378">Hydrolase</keyword>
<comment type="caution">
    <text evidence="10">The sequence shown here is derived from an EMBL/GenBank/DDBJ whole genome shotgun (WGS) entry which is preliminary data.</text>
</comment>
<evidence type="ECO:0000313" key="10">
    <source>
        <dbReference type="EMBL" id="TWP45757.1"/>
    </source>
</evidence>
<dbReference type="EMBL" id="VOBR01000039">
    <property type="protein sequence ID" value="TWP45757.1"/>
    <property type="molecule type" value="Genomic_DNA"/>
</dbReference>
<evidence type="ECO:0000256" key="4">
    <source>
        <dbReference type="ARBA" id="ARBA00022825"/>
    </source>
</evidence>
<dbReference type="InterPro" id="IPR023827">
    <property type="entry name" value="Peptidase_S8_Asp-AS"/>
</dbReference>
<evidence type="ECO:0000256" key="5">
    <source>
        <dbReference type="PIRSR" id="PIRSR615500-1"/>
    </source>
</evidence>
<keyword evidence="11" id="KW-1185">Reference proteome</keyword>
<dbReference type="GO" id="GO:0005975">
    <property type="term" value="P:carbohydrate metabolic process"/>
    <property type="evidence" value="ECO:0007669"/>
    <property type="project" value="UniProtKB-ARBA"/>
</dbReference>
<evidence type="ECO:0000256" key="7">
    <source>
        <dbReference type="RuleBase" id="RU003355"/>
    </source>
</evidence>
<evidence type="ECO:0000313" key="11">
    <source>
        <dbReference type="Proteomes" id="UP000316639"/>
    </source>
</evidence>
<dbReference type="InterPro" id="IPR050131">
    <property type="entry name" value="Peptidase_S8_subtilisin-like"/>
</dbReference>
<dbReference type="Gene3D" id="3.40.50.200">
    <property type="entry name" value="Peptidase S8/S53 domain"/>
    <property type="match status" value="1"/>
</dbReference>
<dbReference type="GO" id="GO:0004252">
    <property type="term" value="F:serine-type endopeptidase activity"/>
    <property type="evidence" value="ECO:0007669"/>
    <property type="project" value="UniProtKB-UniRule"/>
</dbReference>
<dbReference type="PANTHER" id="PTHR43806:SF11">
    <property type="entry name" value="CEREVISIN-RELATED"/>
    <property type="match status" value="1"/>
</dbReference>
<feature type="active site" description="Charge relay system" evidence="5 6">
    <location>
        <position position="405"/>
    </location>
</feature>